<sequence length="366" mass="41194">MKKRKPLLVMAIDFGGSSTKIIGGRSFRGRSCFVMDPYVSELPKQLLTQNNSLTSALPKDRAWVAIDDRYTAVGYLAQLLTTANPMLSQLKLLSAVEKVAAAVWVLKEQFKLPRQIRLALVALLPPGEYSNKQTLFERLRESLSSYTTPTGEMEVELSLFDCKPEGAGIFMHHKGKRGAINITQGIMAVLPLGYRNASALVFDRGNIADFTTSDLGFASMLKGIIRHTSGQTLERLSEPVSQWRIQQTDLVLKKILLSDDEDEELDTLKEAIAIQHQKYTTDLFKWLSEVLPKNLEEVVLCGGTADYLKREMIEYFGGKKVYLHANVNLPDDIKSLQMENRWADVWCIWDYFLPTLNSLNKTKVAA</sequence>
<dbReference type="KEGG" id="cyc:PCC7424_5441"/>
<dbReference type="HOGENOM" id="CLU_043016_1_0_3"/>
<dbReference type="CDD" id="cd10227">
    <property type="entry name" value="ASKHA_NBD_ParM-like"/>
    <property type="match status" value="1"/>
</dbReference>
<dbReference type="OrthoDB" id="503465at2"/>
<organism evidence="1 2">
    <name type="scientific">Gloeothece citriformis (strain PCC 7424)</name>
    <name type="common">Cyanothece sp. (strain PCC 7424)</name>
    <dbReference type="NCBI Taxonomy" id="65393"/>
    <lineage>
        <taxon>Bacteria</taxon>
        <taxon>Bacillati</taxon>
        <taxon>Cyanobacteriota</taxon>
        <taxon>Cyanophyceae</taxon>
        <taxon>Oscillatoriophycideae</taxon>
        <taxon>Chroococcales</taxon>
        <taxon>Aphanothecaceae</taxon>
        <taxon>Gloeothece</taxon>
        <taxon>Gloeothece citriformis</taxon>
    </lineage>
</organism>
<proteinExistence type="predicted"/>
<reference evidence="2" key="1">
    <citation type="journal article" date="2011" name="MBio">
        <title>Novel metabolic attributes of the genus Cyanothece, comprising a group of unicellular nitrogen-fixing Cyanobacteria.</title>
        <authorList>
            <person name="Bandyopadhyay A."/>
            <person name="Elvitigala T."/>
            <person name="Welsh E."/>
            <person name="Stockel J."/>
            <person name="Liberton M."/>
            <person name="Min H."/>
            <person name="Sherman L.A."/>
            <person name="Pakrasi H.B."/>
        </authorList>
    </citation>
    <scope>NUCLEOTIDE SEQUENCE [LARGE SCALE GENOMIC DNA]</scope>
    <source>
        <strain evidence="2">PCC 7424</strain>
        <plasmid evidence="2">pP742402</plasmid>
    </source>
</reference>
<dbReference type="EMBL" id="CP001293">
    <property type="protein sequence ID" value="ACK74015.1"/>
    <property type="molecule type" value="Genomic_DNA"/>
</dbReference>
<gene>
    <name evidence="1" type="ordered locus">PCC7424_5441</name>
</gene>
<keyword evidence="1" id="KW-0614">Plasmid</keyword>
<protein>
    <recommendedName>
        <fullName evidence="3">Actin-like protein N-terminal domain-containing protein</fullName>
    </recommendedName>
</protein>
<evidence type="ECO:0008006" key="3">
    <source>
        <dbReference type="Google" id="ProtNLM"/>
    </source>
</evidence>
<keyword evidence="2" id="KW-1185">Reference proteome</keyword>
<accession>B7KMJ3</accession>
<evidence type="ECO:0000313" key="1">
    <source>
        <dbReference type="EMBL" id="ACK74015.1"/>
    </source>
</evidence>
<evidence type="ECO:0000313" key="2">
    <source>
        <dbReference type="Proteomes" id="UP000002384"/>
    </source>
</evidence>
<geneLocation type="plasmid" evidence="1 2">
    <name>pP742402</name>
</geneLocation>
<name>B7KMJ3_GLOC7</name>
<dbReference type="Proteomes" id="UP000002384">
    <property type="component" value="Plasmid pP742402"/>
</dbReference>
<dbReference type="AlphaFoldDB" id="B7KMJ3"/>
<dbReference type="Gene3D" id="3.30.420.40">
    <property type="match status" value="2"/>
</dbReference>